<sequence length="422" mass="49038">MENNSVSKNENSTLIERFYNYDWSSTSFGPIASWEPQIKSIVNLCFKSGFPIFILIGQDWITIYNEAAIPTMKSKHPHAFIKPAIEIWDNEMPDLFPYLKSVRESGKGHDKYIEAFRDGYKEEIYIDYSINPIYKLDGTFWGIISINPESTQKVLNNRRLKTLNKLSCQTSDAESLESACQIIMKALQNNQDIPYALIYLIENNKDPKTGFNSPVARIVATTFDEVCKEELIHEKLKRHIPDYFPETHEIIDLTRISDQDYGTYVEVKYATSTYSLLRCDCWPINLVIKEEKFIQVLLKDNSQAILLPIKLKFCNERNLSAVLICGINSHRKLDDKYMEFYKSVLNYVNRILIRGMSIEDEKRRAKILADLNHQKDMFFQSISHELKTPLTLIFSPLDELINICSQDTQMTSYLQIIQLLQC</sequence>
<evidence type="ECO:0000313" key="1">
    <source>
        <dbReference type="EMBL" id="KAF0516113.1"/>
    </source>
</evidence>
<dbReference type="EMBL" id="WTPW01000390">
    <property type="protein sequence ID" value="KAF0516113.1"/>
    <property type="molecule type" value="Genomic_DNA"/>
</dbReference>
<dbReference type="OrthoDB" id="2447662at2759"/>
<gene>
    <name evidence="1" type="ORF">F8M41_017172</name>
</gene>
<accession>A0A8H4ANE2</accession>
<proteinExistence type="predicted"/>
<dbReference type="GO" id="GO:0000155">
    <property type="term" value="F:phosphorelay sensor kinase activity"/>
    <property type="evidence" value="ECO:0007669"/>
    <property type="project" value="InterPro"/>
</dbReference>
<dbReference type="AlphaFoldDB" id="A0A8H4ANE2"/>
<dbReference type="Gene3D" id="3.30.450.20">
    <property type="entry name" value="PAS domain"/>
    <property type="match status" value="1"/>
</dbReference>
<comment type="caution">
    <text evidence="1">The sequence shown here is derived from an EMBL/GenBank/DDBJ whole genome shotgun (WGS) entry which is preliminary data.</text>
</comment>
<dbReference type="SUPFAM" id="SSF47384">
    <property type="entry name" value="Homodimeric domain of signal transducing histidine kinase"/>
    <property type="match status" value="1"/>
</dbReference>
<dbReference type="InterPro" id="IPR003661">
    <property type="entry name" value="HisK_dim/P_dom"/>
</dbReference>
<dbReference type="Proteomes" id="UP000439903">
    <property type="component" value="Unassembled WGS sequence"/>
</dbReference>
<name>A0A8H4ANE2_GIGMA</name>
<organism evidence="1 2">
    <name type="scientific">Gigaspora margarita</name>
    <dbReference type="NCBI Taxonomy" id="4874"/>
    <lineage>
        <taxon>Eukaryota</taxon>
        <taxon>Fungi</taxon>
        <taxon>Fungi incertae sedis</taxon>
        <taxon>Mucoromycota</taxon>
        <taxon>Glomeromycotina</taxon>
        <taxon>Glomeromycetes</taxon>
        <taxon>Diversisporales</taxon>
        <taxon>Gigasporaceae</taxon>
        <taxon>Gigaspora</taxon>
    </lineage>
</organism>
<evidence type="ECO:0000313" key="2">
    <source>
        <dbReference type="Proteomes" id="UP000439903"/>
    </source>
</evidence>
<keyword evidence="2" id="KW-1185">Reference proteome</keyword>
<reference evidence="1 2" key="1">
    <citation type="journal article" date="2019" name="Environ. Microbiol.">
        <title>At the nexus of three kingdoms: the genome of the mycorrhizal fungus Gigaspora margarita provides insights into plant, endobacterial and fungal interactions.</title>
        <authorList>
            <person name="Venice F."/>
            <person name="Ghignone S."/>
            <person name="Salvioli di Fossalunga A."/>
            <person name="Amselem J."/>
            <person name="Novero M."/>
            <person name="Xianan X."/>
            <person name="Sedzielewska Toro K."/>
            <person name="Morin E."/>
            <person name="Lipzen A."/>
            <person name="Grigoriev I.V."/>
            <person name="Henrissat B."/>
            <person name="Martin F.M."/>
            <person name="Bonfante P."/>
        </authorList>
    </citation>
    <scope>NUCLEOTIDE SEQUENCE [LARGE SCALE GENOMIC DNA]</scope>
    <source>
        <strain evidence="1 2">BEG34</strain>
    </source>
</reference>
<dbReference type="CDD" id="cd00082">
    <property type="entry name" value="HisKA"/>
    <property type="match status" value="1"/>
</dbReference>
<dbReference type="InterPro" id="IPR036097">
    <property type="entry name" value="HisK_dim/P_sf"/>
</dbReference>
<dbReference type="Gene3D" id="1.10.287.130">
    <property type="match status" value="1"/>
</dbReference>
<protein>
    <submittedName>
        <fullName evidence="1">PAS domain S-box protein</fullName>
    </submittedName>
</protein>